<proteinExistence type="predicted"/>
<dbReference type="EMBL" id="APNK01000002">
    <property type="protein sequence ID" value="KEZ78795.1"/>
    <property type="molecule type" value="Genomic_DNA"/>
</dbReference>
<dbReference type="STRING" id="1304275.C41B8_01657"/>
<evidence type="ECO:0000313" key="3">
    <source>
        <dbReference type="Proteomes" id="UP000028302"/>
    </source>
</evidence>
<dbReference type="InterPro" id="IPR023485">
    <property type="entry name" value="Ptyr_pPase"/>
</dbReference>
<evidence type="ECO:0000313" key="2">
    <source>
        <dbReference type="EMBL" id="KEZ78795.1"/>
    </source>
</evidence>
<gene>
    <name evidence="2" type="ORF">C41B8_01657</name>
</gene>
<dbReference type="Proteomes" id="UP000028302">
    <property type="component" value="Unassembled WGS sequence"/>
</dbReference>
<keyword evidence="3" id="KW-1185">Reference proteome</keyword>
<dbReference type="Pfam" id="PF01451">
    <property type="entry name" value="LMWPc"/>
    <property type="match status" value="1"/>
</dbReference>
<dbReference type="InterPro" id="IPR036196">
    <property type="entry name" value="Ptyr_pPase_sf"/>
</dbReference>
<organism evidence="2 3">
    <name type="scientific">Salinisphaera hydrothermalis (strain C41B8)</name>
    <dbReference type="NCBI Taxonomy" id="1304275"/>
    <lineage>
        <taxon>Bacteria</taxon>
        <taxon>Pseudomonadati</taxon>
        <taxon>Pseudomonadota</taxon>
        <taxon>Gammaproteobacteria</taxon>
        <taxon>Salinisphaerales</taxon>
        <taxon>Salinisphaeraceae</taxon>
        <taxon>Salinisphaera</taxon>
    </lineage>
</organism>
<evidence type="ECO:0000259" key="1">
    <source>
        <dbReference type="SMART" id="SM00226"/>
    </source>
</evidence>
<dbReference type="eggNOG" id="COG0394">
    <property type="taxonomic scope" value="Bacteria"/>
</dbReference>
<sequence length="100" mass="11552">MPDAARGIAEREGLDLAAHSGRQLTEIMLRDYDLVLVMEDGQRQWIAERFPESRGRVFMISHWRGGNDIKDPYRHPRDVFESSYADIAECVGDWCDRLGK</sequence>
<comment type="caution">
    <text evidence="2">The sequence shown here is derived from an EMBL/GenBank/DDBJ whole genome shotgun (WGS) entry which is preliminary data.</text>
</comment>
<feature type="domain" description="Phosphotyrosine protein phosphatase I" evidence="1">
    <location>
        <begin position="2"/>
        <end position="97"/>
    </location>
</feature>
<name>A0A084IQ11_SALHC</name>
<accession>A0A084IQ11</accession>
<dbReference type="Gene3D" id="3.40.50.2300">
    <property type="match status" value="1"/>
</dbReference>
<protein>
    <submittedName>
        <fullName evidence="2">Low molecular weight phosphotyrosine protein phosphatase</fullName>
    </submittedName>
</protein>
<dbReference type="AlphaFoldDB" id="A0A084IQ11"/>
<dbReference type="SMART" id="SM00226">
    <property type="entry name" value="LMWPc"/>
    <property type="match status" value="1"/>
</dbReference>
<reference evidence="2 3" key="1">
    <citation type="submission" date="2013-03" db="EMBL/GenBank/DDBJ databases">
        <title>Salinisphaera hydrothermalis C41B8 Genome Sequencing.</title>
        <authorList>
            <person name="Li C."/>
            <person name="Lai Q."/>
            <person name="Shao Z."/>
        </authorList>
    </citation>
    <scope>NUCLEOTIDE SEQUENCE [LARGE SCALE GENOMIC DNA]</scope>
    <source>
        <strain evidence="2 3">C41B8</strain>
    </source>
</reference>
<dbReference type="SUPFAM" id="SSF52788">
    <property type="entry name" value="Phosphotyrosine protein phosphatases I"/>
    <property type="match status" value="1"/>
</dbReference>